<keyword evidence="3" id="KW-0732">Signal</keyword>
<feature type="chain" id="PRO_5018009262" evidence="3">
    <location>
        <begin position="25"/>
        <end position="195"/>
    </location>
</feature>
<evidence type="ECO:0000256" key="3">
    <source>
        <dbReference type="SAM" id="SignalP"/>
    </source>
</evidence>
<protein>
    <submittedName>
        <fullName evidence="4">Uncharacterized protein</fullName>
    </submittedName>
</protein>
<evidence type="ECO:0000256" key="1">
    <source>
        <dbReference type="SAM" id="MobiDB-lite"/>
    </source>
</evidence>
<accession>A0A3M6TJ93</accession>
<organism evidence="4 5">
    <name type="scientific">Pocillopora damicornis</name>
    <name type="common">Cauliflower coral</name>
    <name type="synonym">Millepora damicornis</name>
    <dbReference type="NCBI Taxonomy" id="46731"/>
    <lineage>
        <taxon>Eukaryota</taxon>
        <taxon>Metazoa</taxon>
        <taxon>Cnidaria</taxon>
        <taxon>Anthozoa</taxon>
        <taxon>Hexacorallia</taxon>
        <taxon>Scleractinia</taxon>
        <taxon>Astrocoeniina</taxon>
        <taxon>Pocilloporidae</taxon>
        <taxon>Pocillopora</taxon>
    </lineage>
</organism>
<keyword evidence="2" id="KW-0812">Transmembrane</keyword>
<evidence type="ECO:0000256" key="2">
    <source>
        <dbReference type="SAM" id="Phobius"/>
    </source>
</evidence>
<sequence length="195" mass="21450">MNTARTFLFFILVVLLDRIFTCCAELNSSSSIENSISPQTRSSGSLLVKSALYSNCIPSTVQPSIKISFTSSIKRSIHLETDTKYMRSSLVMMTSVASPTKKLVVHTTKPVRQPPPAPQLTSFGILLITFGGVLIVCMIIALVWICCGRERSPEAPHPQVKLKPWSHSPPEQSVNDTATEVSDLPNSYQNQGLNR</sequence>
<dbReference type="Proteomes" id="UP000275408">
    <property type="component" value="Unassembled WGS sequence"/>
</dbReference>
<feature type="signal peptide" evidence="3">
    <location>
        <begin position="1"/>
        <end position="24"/>
    </location>
</feature>
<comment type="caution">
    <text evidence="4">The sequence shown here is derived from an EMBL/GenBank/DDBJ whole genome shotgun (WGS) entry which is preliminary data.</text>
</comment>
<evidence type="ECO:0000313" key="5">
    <source>
        <dbReference type="Proteomes" id="UP000275408"/>
    </source>
</evidence>
<keyword evidence="5" id="KW-1185">Reference proteome</keyword>
<feature type="region of interest" description="Disordered" evidence="1">
    <location>
        <begin position="156"/>
        <end position="195"/>
    </location>
</feature>
<feature type="compositionally biased region" description="Polar residues" evidence="1">
    <location>
        <begin position="169"/>
        <end position="195"/>
    </location>
</feature>
<evidence type="ECO:0000313" key="4">
    <source>
        <dbReference type="EMBL" id="RMX41314.1"/>
    </source>
</evidence>
<feature type="transmembrane region" description="Helical" evidence="2">
    <location>
        <begin position="123"/>
        <end position="147"/>
    </location>
</feature>
<keyword evidence="2" id="KW-1133">Transmembrane helix</keyword>
<dbReference type="EMBL" id="RCHS01003507">
    <property type="protein sequence ID" value="RMX41314.1"/>
    <property type="molecule type" value="Genomic_DNA"/>
</dbReference>
<reference evidence="4 5" key="1">
    <citation type="journal article" date="2018" name="Sci. Rep.">
        <title>Comparative analysis of the Pocillopora damicornis genome highlights role of immune system in coral evolution.</title>
        <authorList>
            <person name="Cunning R."/>
            <person name="Bay R.A."/>
            <person name="Gillette P."/>
            <person name="Baker A.C."/>
            <person name="Traylor-Knowles N."/>
        </authorList>
    </citation>
    <scope>NUCLEOTIDE SEQUENCE [LARGE SCALE GENOMIC DNA]</scope>
    <source>
        <strain evidence="4">RSMAS</strain>
        <tissue evidence="4">Whole animal</tissue>
    </source>
</reference>
<name>A0A3M6TJ93_POCDA</name>
<gene>
    <name evidence="4" type="ORF">pdam_00018340</name>
</gene>
<dbReference type="OrthoDB" id="5989820at2759"/>
<dbReference type="AlphaFoldDB" id="A0A3M6TJ93"/>
<proteinExistence type="predicted"/>
<keyword evidence="2" id="KW-0472">Membrane</keyword>